<dbReference type="OrthoDB" id="10267474at2759"/>
<dbReference type="InterPro" id="IPR009053">
    <property type="entry name" value="Prefoldin"/>
</dbReference>
<dbReference type="NCBIfam" id="TIGR00293">
    <property type="entry name" value="prefoldin subunit alpha"/>
    <property type="match status" value="1"/>
</dbReference>
<dbReference type="SUPFAM" id="SSF46579">
    <property type="entry name" value="Prefoldin"/>
    <property type="match status" value="1"/>
</dbReference>
<gene>
    <name evidence="4" type="ORF">EJ06DRAFT_555788</name>
</gene>
<reference evidence="4" key="1">
    <citation type="journal article" date="2020" name="Stud. Mycol.">
        <title>101 Dothideomycetes genomes: a test case for predicting lifestyles and emergence of pathogens.</title>
        <authorList>
            <person name="Haridas S."/>
            <person name="Albert R."/>
            <person name="Binder M."/>
            <person name="Bloem J."/>
            <person name="Labutti K."/>
            <person name="Salamov A."/>
            <person name="Andreopoulos B."/>
            <person name="Baker S."/>
            <person name="Barry K."/>
            <person name="Bills G."/>
            <person name="Bluhm B."/>
            <person name="Cannon C."/>
            <person name="Castanera R."/>
            <person name="Culley D."/>
            <person name="Daum C."/>
            <person name="Ezra D."/>
            <person name="Gonzalez J."/>
            <person name="Henrissat B."/>
            <person name="Kuo A."/>
            <person name="Liang C."/>
            <person name="Lipzen A."/>
            <person name="Lutzoni F."/>
            <person name="Magnuson J."/>
            <person name="Mondo S."/>
            <person name="Nolan M."/>
            <person name="Ohm R."/>
            <person name="Pangilinan J."/>
            <person name="Park H.-J."/>
            <person name="Ramirez L."/>
            <person name="Alfaro M."/>
            <person name="Sun H."/>
            <person name="Tritt A."/>
            <person name="Yoshinaga Y."/>
            <person name="Zwiers L.-H."/>
            <person name="Turgeon B."/>
            <person name="Goodwin S."/>
            <person name="Spatafora J."/>
            <person name="Crous P."/>
            <person name="Grigoriev I."/>
        </authorList>
    </citation>
    <scope>NUCLEOTIDE SEQUENCE</scope>
    <source>
        <strain evidence="4">CBS 262.69</strain>
    </source>
</reference>
<dbReference type="Proteomes" id="UP000799640">
    <property type="component" value="Unassembled WGS sequence"/>
</dbReference>
<feature type="coiled-coil region" evidence="3">
    <location>
        <begin position="20"/>
        <end position="47"/>
    </location>
</feature>
<dbReference type="Pfam" id="PF02996">
    <property type="entry name" value="Prefoldin"/>
    <property type="match status" value="1"/>
</dbReference>
<dbReference type="GO" id="GO:0005737">
    <property type="term" value="C:cytoplasm"/>
    <property type="evidence" value="ECO:0007669"/>
    <property type="project" value="TreeGrafter"/>
</dbReference>
<dbReference type="GO" id="GO:0016272">
    <property type="term" value="C:prefoldin complex"/>
    <property type="evidence" value="ECO:0007669"/>
    <property type="project" value="InterPro"/>
</dbReference>
<dbReference type="GO" id="GO:0006457">
    <property type="term" value="P:protein folding"/>
    <property type="evidence" value="ECO:0007669"/>
    <property type="project" value="InterPro"/>
</dbReference>
<comment type="similarity">
    <text evidence="1">Belongs to the prefoldin subunit alpha family.</text>
</comment>
<feature type="coiled-coil region" evidence="3">
    <location>
        <begin position="109"/>
        <end position="136"/>
    </location>
</feature>
<keyword evidence="2" id="KW-0143">Chaperone</keyword>
<evidence type="ECO:0000313" key="4">
    <source>
        <dbReference type="EMBL" id="KAF2401172.1"/>
    </source>
</evidence>
<evidence type="ECO:0000256" key="2">
    <source>
        <dbReference type="ARBA" id="ARBA00023186"/>
    </source>
</evidence>
<dbReference type="InterPro" id="IPR004127">
    <property type="entry name" value="Prefoldin_subunit_alpha"/>
</dbReference>
<name>A0A6G1HYT5_9PEZI</name>
<proteinExistence type="inferred from homology"/>
<dbReference type="Gene3D" id="1.10.287.370">
    <property type="match status" value="1"/>
</dbReference>
<dbReference type="PANTHER" id="PTHR12674">
    <property type="entry name" value="PREFOLDIN SUBUNIT 5"/>
    <property type="match status" value="1"/>
</dbReference>
<sequence length="159" mass="17228">MATPSAGSGPQTVKLTDLSVAQLSQLKKQLDEELQHLTSSFQSLRTAQAKFRDCLNSISTGLASKNTDRTILVPLTSSLYVPGKLADTEKVIVDVGTGFYVEKSRNGAKEFYEGKVKELQTNLVDLEKIVAGKSDNLRLIEDVLRQKILQGEGSAEASA</sequence>
<dbReference type="GO" id="GO:1990115">
    <property type="term" value="P:RNA polymerase III assembly"/>
    <property type="evidence" value="ECO:0007669"/>
    <property type="project" value="TreeGrafter"/>
</dbReference>
<dbReference type="CDD" id="cd23157">
    <property type="entry name" value="Prefoldin_5"/>
    <property type="match status" value="1"/>
</dbReference>
<accession>A0A6G1HYT5</accession>
<dbReference type="AlphaFoldDB" id="A0A6G1HYT5"/>
<dbReference type="EMBL" id="ML996693">
    <property type="protein sequence ID" value="KAF2401172.1"/>
    <property type="molecule type" value="Genomic_DNA"/>
</dbReference>
<dbReference type="GO" id="GO:1990114">
    <property type="term" value="P:RNA polymerase II core complex assembly"/>
    <property type="evidence" value="ECO:0007669"/>
    <property type="project" value="TreeGrafter"/>
</dbReference>
<dbReference type="GO" id="GO:0051082">
    <property type="term" value="F:unfolded protein binding"/>
    <property type="evidence" value="ECO:0007669"/>
    <property type="project" value="InterPro"/>
</dbReference>
<protein>
    <submittedName>
        <fullName evidence="4">Prefoldin alpha subunit</fullName>
    </submittedName>
</protein>
<keyword evidence="5" id="KW-1185">Reference proteome</keyword>
<evidence type="ECO:0000313" key="5">
    <source>
        <dbReference type="Proteomes" id="UP000799640"/>
    </source>
</evidence>
<evidence type="ECO:0000256" key="3">
    <source>
        <dbReference type="SAM" id="Coils"/>
    </source>
</evidence>
<keyword evidence="3" id="KW-0175">Coiled coil</keyword>
<dbReference type="PANTHER" id="PTHR12674:SF2">
    <property type="entry name" value="PREFOLDIN SUBUNIT 5"/>
    <property type="match status" value="1"/>
</dbReference>
<dbReference type="InterPro" id="IPR011599">
    <property type="entry name" value="PFD_alpha_archaea"/>
</dbReference>
<evidence type="ECO:0000256" key="1">
    <source>
        <dbReference type="ARBA" id="ARBA00010048"/>
    </source>
</evidence>
<organism evidence="4 5">
    <name type="scientific">Trichodelitschia bisporula</name>
    <dbReference type="NCBI Taxonomy" id="703511"/>
    <lineage>
        <taxon>Eukaryota</taxon>
        <taxon>Fungi</taxon>
        <taxon>Dikarya</taxon>
        <taxon>Ascomycota</taxon>
        <taxon>Pezizomycotina</taxon>
        <taxon>Dothideomycetes</taxon>
        <taxon>Dothideomycetes incertae sedis</taxon>
        <taxon>Phaeotrichales</taxon>
        <taxon>Phaeotrichaceae</taxon>
        <taxon>Trichodelitschia</taxon>
    </lineage>
</organism>
<dbReference type="GO" id="GO:1990113">
    <property type="term" value="P:RNA polymerase I assembly"/>
    <property type="evidence" value="ECO:0007669"/>
    <property type="project" value="TreeGrafter"/>
</dbReference>
<dbReference type="FunFam" id="1.10.287.370:FF:000004">
    <property type="entry name" value="Probable prefoldin subunit 5"/>
    <property type="match status" value="1"/>
</dbReference>